<evidence type="ECO:0000256" key="1">
    <source>
        <dbReference type="ARBA" id="ARBA00006226"/>
    </source>
</evidence>
<dbReference type="InterPro" id="IPR007712">
    <property type="entry name" value="RelE/ParE_toxin"/>
</dbReference>
<evidence type="ECO:0000313" key="4">
    <source>
        <dbReference type="Proteomes" id="UP000009887"/>
    </source>
</evidence>
<sequence length="94" mass="10902">MKILWTPEARQDRVDIWDYLAAHDGDAAVRIDDLFSEAVARLADFPMLGHEGEVPGTRELTPHSSYRLIYEIYADTIWILTIIHTKRQWPPLRG</sequence>
<dbReference type="Pfam" id="PF05016">
    <property type="entry name" value="ParE_toxin"/>
    <property type="match status" value="1"/>
</dbReference>
<organism evidence="3 4">
    <name type="scientific">Sphingobium yanoikuyae ATCC 51230</name>
    <dbReference type="NCBI Taxonomy" id="883163"/>
    <lineage>
        <taxon>Bacteria</taxon>
        <taxon>Pseudomonadati</taxon>
        <taxon>Pseudomonadota</taxon>
        <taxon>Alphaproteobacteria</taxon>
        <taxon>Sphingomonadales</taxon>
        <taxon>Sphingomonadaceae</taxon>
        <taxon>Sphingobium</taxon>
    </lineage>
</organism>
<dbReference type="EMBL" id="AGZU01000008">
    <property type="protein sequence ID" value="EKU74515.1"/>
    <property type="molecule type" value="Genomic_DNA"/>
</dbReference>
<gene>
    <name evidence="3" type="ORF">HMPREF9718_02043</name>
</gene>
<dbReference type="InterPro" id="IPR035093">
    <property type="entry name" value="RelE/ParE_toxin_dom_sf"/>
</dbReference>
<dbReference type="PANTHER" id="PTHR33755">
    <property type="entry name" value="TOXIN PARE1-RELATED"/>
    <property type="match status" value="1"/>
</dbReference>
<comment type="caution">
    <text evidence="3">The sequence shown here is derived from an EMBL/GenBank/DDBJ whole genome shotgun (WGS) entry which is preliminary data.</text>
</comment>
<dbReference type="Proteomes" id="UP000009887">
    <property type="component" value="Unassembled WGS sequence"/>
</dbReference>
<dbReference type="HOGENOM" id="CLU_147162_11_1_5"/>
<dbReference type="PANTHER" id="PTHR33755:SF6">
    <property type="entry name" value="PLASMID STABILIZATION SYSTEM PROTEIN"/>
    <property type="match status" value="1"/>
</dbReference>
<proteinExistence type="inferred from homology"/>
<evidence type="ECO:0000313" key="3">
    <source>
        <dbReference type="EMBL" id="EKU74515.1"/>
    </source>
</evidence>
<keyword evidence="2" id="KW-1277">Toxin-antitoxin system</keyword>
<dbReference type="RefSeq" id="WP_004209151.1">
    <property type="nucleotide sequence ID" value="NZ_JH992904.1"/>
</dbReference>
<dbReference type="InterPro" id="IPR051803">
    <property type="entry name" value="TA_system_RelE-like_toxin"/>
</dbReference>
<dbReference type="Gene3D" id="3.30.2310.20">
    <property type="entry name" value="RelE-like"/>
    <property type="match status" value="1"/>
</dbReference>
<dbReference type="AlphaFoldDB" id="K9DAH8"/>
<reference evidence="3 4" key="1">
    <citation type="submission" date="2012-09" db="EMBL/GenBank/DDBJ databases">
        <title>The Genome Sequence of Sphingobium yanoikuyae ATCC 51230.</title>
        <authorList>
            <consortium name="The Broad Institute Genome Sequencing Platform"/>
            <person name="Earl A."/>
            <person name="Ward D."/>
            <person name="Feldgarden M."/>
            <person name="Gevers D."/>
            <person name="Huys G."/>
            <person name="Walker B."/>
            <person name="Young S.K."/>
            <person name="Zeng Q."/>
            <person name="Gargeya S."/>
            <person name="Fitzgerald M."/>
            <person name="Haas B."/>
            <person name="Abouelleil A."/>
            <person name="Alvarado L."/>
            <person name="Arachchi H.M."/>
            <person name="Berlin A.M."/>
            <person name="Chapman S.B."/>
            <person name="Goldberg J."/>
            <person name="Griggs A."/>
            <person name="Gujja S."/>
            <person name="Hansen M."/>
            <person name="Howarth C."/>
            <person name="Imamovic A."/>
            <person name="Larimer J."/>
            <person name="McCowen C."/>
            <person name="Montmayeur A."/>
            <person name="Murphy C."/>
            <person name="Neiman D."/>
            <person name="Pearson M."/>
            <person name="Priest M."/>
            <person name="Roberts A."/>
            <person name="Saif S."/>
            <person name="Shea T."/>
            <person name="Sisk P."/>
            <person name="Sykes S."/>
            <person name="Wortman J."/>
            <person name="Nusbaum C."/>
            <person name="Birren B."/>
        </authorList>
    </citation>
    <scope>NUCLEOTIDE SEQUENCE [LARGE SCALE GENOMIC DNA]</scope>
    <source>
        <strain evidence="3 4">ATCC 51230</strain>
    </source>
</reference>
<comment type="similarity">
    <text evidence="1">Belongs to the RelE toxin family.</text>
</comment>
<name>K9DAH8_SPHYA</name>
<accession>K9DAH8</accession>
<evidence type="ECO:0000256" key="2">
    <source>
        <dbReference type="ARBA" id="ARBA00022649"/>
    </source>
</evidence>
<dbReference type="PATRIC" id="fig|883163.3.peg.2093"/>
<dbReference type="NCBIfam" id="TIGR02385">
    <property type="entry name" value="RelE_StbE"/>
    <property type="match status" value="1"/>
</dbReference>
<protein>
    <submittedName>
        <fullName evidence="3">RelE/StbE family addiction module toxin</fullName>
    </submittedName>
</protein>
<keyword evidence="4" id="KW-1185">Reference proteome</keyword>